<evidence type="ECO:0000256" key="4">
    <source>
        <dbReference type="ARBA" id="ARBA00022692"/>
    </source>
</evidence>
<keyword evidence="7 10" id="KW-0443">Lipid metabolism</keyword>
<evidence type="ECO:0000256" key="7">
    <source>
        <dbReference type="ARBA" id="ARBA00023098"/>
    </source>
</evidence>
<dbReference type="EC" id="2.3.1.199" evidence="10"/>
<evidence type="ECO:0000256" key="10">
    <source>
        <dbReference type="RuleBase" id="RU361115"/>
    </source>
</evidence>
<dbReference type="STRING" id="30522.A0A4W2C517"/>
<reference evidence="11" key="2">
    <citation type="submission" date="2025-08" db="UniProtKB">
        <authorList>
            <consortium name="Ensembl"/>
        </authorList>
    </citation>
    <scope>IDENTIFICATION</scope>
</reference>
<dbReference type="GO" id="GO:0034626">
    <property type="term" value="P:fatty acid elongation, polyunsaturated fatty acid"/>
    <property type="evidence" value="ECO:0007669"/>
    <property type="project" value="TreeGrafter"/>
</dbReference>
<dbReference type="GO" id="GO:0005789">
    <property type="term" value="C:endoplasmic reticulum membrane"/>
    <property type="evidence" value="ECO:0007669"/>
    <property type="project" value="TreeGrafter"/>
</dbReference>
<evidence type="ECO:0000256" key="9">
    <source>
        <dbReference type="ARBA" id="ARBA00023160"/>
    </source>
</evidence>
<evidence type="ECO:0000256" key="3">
    <source>
        <dbReference type="ARBA" id="ARBA00022679"/>
    </source>
</evidence>
<keyword evidence="6 10" id="KW-1133">Transmembrane helix</keyword>
<keyword evidence="5 10" id="KW-0276">Fatty acid metabolism</keyword>
<accession>A0A4W2C517</accession>
<evidence type="ECO:0000256" key="8">
    <source>
        <dbReference type="ARBA" id="ARBA00023136"/>
    </source>
</evidence>
<dbReference type="GO" id="GO:0042761">
    <property type="term" value="P:very long-chain fatty acid biosynthetic process"/>
    <property type="evidence" value="ECO:0007669"/>
    <property type="project" value="TreeGrafter"/>
</dbReference>
<feature type="transmembrane region" description="Helical" evidence="10">
    <location>
        <begin position="84"/>
        <end position="107"/>
    </location>
</feature>
<dbReference type="PANTHER" id="PTHR11157:SF126">
    <property type="entry name" value="ELONGATION OF VERY LONG CHAIN FATTY ACIDS PROTEIN"/>
    <property type="match status" value="1"/>
</dbReference>
<dbReference type="GO" id="GO:0019367">
    <property type="term" value="P:fatty acid elongation, saturated fatty acid"/>
    <property type="evidence" value="ECO:0007669"/>
    <property type="project" value="TreeGrafter"/>
</dbReference>
<evidence type="ECO:0000256" key="6">
    <source>
        <dbReference type="ARBA" id="ARBA00022989"/>
    </source>
</evidence>
<proteinExistence type="inferred from homology"/>
<organism evidence="11 12">
    <name type="scientific">Bos indicus x Bos taurus</name>
    <name type="common">Hybrid cattle</name>
    <dbReference type="NCBI Taxonomy" id="30522"/>
    <lineage>
        <taxon>Eukaryota</taxon>
        <taxon>Metazoa</taxon>
        <taxon>Chordata</taxon>
        <taxon>Craniata</taxon>
        <taxon>Vertebrata</taxon>
        <taxon>Euteleostomi</taxon>
        <taxon>Mammalia</taxon>
        <taxon>Eutheria</taxon>
        <taxon>Laurasiatheria</taxon>
        <taxon>Artiodactyla</taxon>
        <taxon>Ruminantia</taxon>
        <taxon>Pecora</taxon>
        <taxon>Bovidae</taxon>
        <taxon>Bovinae</taxon>
        <taxon>Bos</taxon>
    </lineage>
</organism>
<dbReference type="PANTHER" id="PTHR11157">
    <property type="entry name" value="FATTY ACID ACYL TRANSFERASE-RELATED"/>
    <property type="match status" value="1"/>
</dbReference>
<dbReference type="Proteomes" id="UP000314981">
    <property type="component" value="Chromosome 5"/>
</dbReference>
<comment type="subcellular location">
    <subcellularLocation>
        <location evidence="1">Membrane</location>
        <topology evidence="1">Multi-pass membrane protein</topology>
    </subcellularLocation>
</comment>
<dbReference type="GO" id="GO:0009922">
    <property type="term" value="F:fatty acid elongase activity"/>
    <property type="evidence" value="ECO:0007669"/>
    <property type="project" value="UniProtKB-EC"/>
</dbReference>
<feature type="transmembrane region" description="Helical" evidence="10">
    <location>
        <begin position="141"/>
        <end position="160"/>
    </location>
</feature>
<reference evidence="11 12" key="1">
    <citation type="submission" date="2018-11" db="EMBL/GenBank/DDBJ databases">
        <title>Haplotype-resolved cattle genomes.</title>
        <authorList>
            <person name="Low W.Y."/>
            <person name="Tearle R."/>
            <person name="Bickhart D.M."/>
            <person name="Rosen B.D."/>
            <person name="Koren S."/>
            <person name="Rhie A."/>
            <person name="Hiendleder S."/>
            <person name="Phillippy A.M."/>
            <person name="Smith T.P.L."/>
            <person name="Williams J.L."/>
        </authorList>
    </citation>
    <scope>NUCLEOTIDE SEQUENCE [LARGE SCALE GENOMIC DNA]</scope>
</reference>
<evidence type="ECO:0000256" key="5">
    <source>
        <dbReference type="ARBA" id="ARBA00022832"/>
    </source>
</evidence>
<evidence type="ECO:0000313" key="12">
    <source>
        <dbReference type="Proteomes" id="UP000314981"/>
    </source>
</evidence>
<dbReference type="Ensembl" id="ENSBIXT00000000968.1">
    <property type="protein sequence ID" value="ENSBIXP00000007855.1"/>
    <property type="gene ID" value="ENSBIXG00000013737.1"/>
</dbReference>
<keyword evidence="9 10" id="KW-0275">Fatty acid biosynthesis</keyword>
<evidence type="ECO:0000313" key="11">
    <source>
        <dbReference type="Ensembl" id="ENSBIXP00000007855.1"/>
    </source>
</evidence>
<evidence type="ECO:0000256" key="2">
    <source>
        <dbReference type="ARBA" id="ARBA00022516"/>
    </source>
</evidence>
<keyword evidence="12" id="KW-1185">Reference proteome</keyword>
<keyword evidence="8 10" id="KW-0472">Membrane</keyword>
<protein>
    <recommendedName>
        <fullName evidence="10">Elongation of very long chain fatty acids protein</fullName>
        <ecNumber evidence="10">2.3.1.199</ecNumber>
    </recommendedName>
    <alternativeName>
        <fullName evidence="10">Very-long-chain 3-oxoacyl-CoA synthase</fullName>
    </alternativeName>
</protein>
<sequence length="274" mass="31439">MFIPPRLMMDSWFLVGSPLPVTLLLAIYLLLPLSLAGPLAAYNLELVVLSGYMFYEVRLSVVPGQRYHQPESTLTALPFLAQQMASVCWWCFFSKVLELLDTVFFILRKKPEQITFLHLYHHGTVLFNWWAGVKYVPGGQAFVGMLNALVHVFTYLYYGLASLGPRLHPFLWWKRHLTILQLVRKTCWLQGSQWSPGFYSQLFNVAVLLYSLSLLALFLNSYQQTYLRNKAVPTESSHPTWAEQIPLGPRLILRARTRLASIPESRKTEVDSAS</sequence>
<keyword evidence="4 10" id="KW-0812">Transmembrane</keyword>
<evidence type="ECO:0000256" key="1">
    <source>
        <dbReference type="ARBA" id="ARBA00004141"/>
    </source>
</evidence>
<keyword evidence="3 10" id="KW-0808">Transferase</keyword>
<comment type="catalytic activity">
    <reaction evidence="10">
        <text>a very-long-chain acyl-CoA + malonyl-CoA + H(+) = a very-long-chain 3-oxoacyl-CoA + CO2 + CoA</text>
        <dbReference type="Rhea" id="RHEA:32727"/>
        <dbReference type="ChEBI" id="CHEBI:15378"/>
        <dbReference type="ChEBI" id="CHEBI:16526"/>
        <dbReference type="ChEBI" id="CHEBI:57287"/>
        <dbReference type="ChEBI" id="CHEBI:57384"/>
        <dbReference type="ChEBI" id="CHEBI:90725"/>
        <dbReference type="ChEBI" id="CHEBI:90736"/>
        <dbReference type="EC" id="2.3.1.199"/>
    </reaction>
</comment>
<dbReference type="AlphaFoldDB" id="A0A4W2C517"/>
<dbReference type="Pfam" id="PF01151">
    <property type="entry name" value="ELO"/>
    <property type="match status" value="1"/>
</dbReference>
<comment type="caution">
    <text evidence="10">Lacks conserved residue(s) required for the propagation of feature annotation.</text>
</comment>
<dbReference type="GO" id="GO:0030148">
    <property type="term" value="P:sphingolipid biosynthetic process"/>
    <property type="evidence" value="ECO:0007669"/>
    <property type="project" value="TreeGrafter"/>
</dbReference>
<dbReference type="InterPro" id="IPR002076">
    <property type="entry name" value="ELO_fam"/>
</dbReference>
<name>A0A4W2C517_BOBOX</name>
<dbReference type="GO" id="GO:0034625">
    <property type="term" value="P:fatty acid elongation, monounsaturated fatty acid"/>
    <property type="evidence" value="ECO:0007669"/>
    <property type="project" value="TreeGrafter"/>
</dbReference>
<reference evidence="11" key="3">
    <citation type="submission" date="2025-09" db="UniProtKB">
        <authorList>
            <consortium name="Ensembl"/>
        </authorList>
    </citation>
    <scope>IDENTIFICATION</scope>
</reference>
<comment type="similarity">
    <text evidence="10">Belongs to the ELO family.</text>
</comment>
<feature type="transmembrane region" description="Helical" evidence="10">
    <location>
        <begin position="198"/>
        <end position="219"/>
    </location>
</feature>
<keyword evidence="2 10" id="KW-0444">Lipid biosynthesis</keyword>
<dbReference type="OMA" id="HATMIFT"/>